<dbReference type="GO" id="GO:0051307">
    <property type="term" value="P:meiotic chromosome separation"/>
    <property type="evidence" value="ECO:0007669"/>
    <property type="project" value="TreeGrafter"/>
</dbReference>
<feature type="region of interest" description="Disordered" evidence="5">
    <location>
        <begin position="207"/>
        <end position="227"/>
    </location>
</feature>
<sequence>MNNKDSNNKGGVKQLSKLSISMRTINNNLQILSKLAAAKKRTNEFTTKEATTQNNTKYKNNATPPIPYSFSSSSLELERLFDTTFKAICDLEIFEVKLNLKRLDLEKALLNLIKKLIDFELERLFDTTFKAICDLEIFEVKLNLKRLDLEKALLNLIKKLIDFGQNKKAIELLVKLRSRLSQLFGIENRLMLNLTQTQNMTRQLYKNHHNNSSSNNNNNNSNNSNNFINNNQQKFVIKNFDFNSVKNLMTFYIDLCTFPINNNDNRDIHEIDQNNQNHRNHRNNQNLINSETKLLVLSSLVCAMRCLIELDDNRFTKVLPKLLKDNNGNPMTWAILMKDIDSILVNSYLEVIIRVISKACNKLQNLSVDASMNILRLRAVSIKAFTLTTRYELSLLLDYIFSYSIQYEKTQINNEKFVIYQELLTFHEEAYKILEQHISLAVQNPKFFKWLEHFARVARMKIIDALSRLLNTNKEIIHNSQIIILKLNIASFVLENLFIVDHAFDVTTRLQNARNSVNHFLDILKYDDNKNNKNIKVQGISQFFQSVELLRRPLIKIIEFIEEKGITQITEKKNKNDININKKEEFIKLNISNQNSFFLNSLRKQLHKQSQRHSQRHSVVEDNLDNSHQREESVAISICISIKELIKKITYCLSIVCKDYFKEYKDYYINNKDSVNVVVNTLLHPEKLPLISIDIYELLSRFTFSFFNNNNNSKNKFINYYDHIEKEEKEVKEEEEALKISQYTFCIEGLRTISNLYYRKGVYYYNNNQIKEAIKPISESCKILNQYIQELQRVGDDCNNNNCSVEEIQLHLSKRFEILGICWNLVDEINHSRNAFESSLKNIPKSEFQKFGSLISSQTIFSVSQNAPTIPKLIDRYIKLLLLIVDSNNSNKNTNNNKHISSLYEILLNCKCDNFITLAGLFEYELRVIKSLEDKFDGLELEMILYDKLLEWYDYKNFPIRRARSLIEVSKISRRVNIKSNAIELIEEAVNLLKTDDLAQDSNLAHLRYYYLATAYSWMGIFGLESGNLTFDPFNCALNLWKRILIDIPLCFDTKVISVSSSQLNQYDQLEDAKRNIDDVERFYGHLEMLADYFALINLPINHILTIKLMLRLNNGIRKDANNILSDSVICYSCIGKIYLSLGYTGKAGLALSQAKGILDSCDDDDDSNNNNNAKLYWMLVYSYYLCLIGNMEKSCIQFNQTKKISELWNNNNNNKVPDTSSRNRKKYDQSLLAEAYLTRSYITIRMGNLEDAINCCTESIRIFNRLIRNISRNSSSMKLLIEQRRRQETNNNNDNSFLVEDHQSVATIDTIDSTDTIDEQCVNKNKINKNNNNNNTTGDFVLKSSAQKWKWRVSQKLLECYNQLGRLHILRGGVKEAEYMFKQASQLIETVVQANPSFTSHFLLNLAELEYRKHCWKESEEKLLKVLEYQQMVQVFQKETAQAKLCLGDFKCREGDFLSRRGGRGIDFDDSNSNYQDQCDQCYDLATEYYQHANEIMNDIMKYEFISNIERMDSTNVFQIPRCRKLLSNQISSPMSKESNEDLIQFECLLLSNMKSELYQHQGWLLSKRGNLDEGLNLIELGRISNQSRLEKAEYFHFLGKAKILNFTNMLMQQNRLVFENIQDSVLSLPLFTKSIKPQKSRKVNLQQSTKEKKISLKLLEEVNQAIDYLINVYDLSYECGLTQTLQETGLYITRANIINIYLQNQYNVDQVEIASICAFYLEMTKALTAKREMIALFNGKLKLPFSNDNSRWPQQFTNPLSYQDDDKGDNKDDESLVDEETKSRKDFIKTLSMKYEQEKNLTYKQFHTEFLDILPYNWTVCSISIDIETNDMYVCRYRQKISPLLLRLPLKRQSSREEYCNTTSNFNINNLNDDNDDINNYNNNEDEVCCFSYDEVIKEFNTILELSNQSMKIGKNERQNKWEKLKWWKERKQLDDRMKLLLENIENFWFGGFKGILITHTQENPELFSFFKEMINNLISKNEIRKTSSQSPYKMNNSNNKQPQLEIEEELYRSFLRLGTNVTDQDIEDIIYFLVDVYNKCNDQQIGYDEIDWDQLTEDFRDILSNVNNSNNNSSSEDFNDQHIILILDKNVQMLPWESLPCLRNQPVSRLPSLSFLRDRILSIQHHNIPHNINTNNRRQKNQRNIQNTENTEFLNHMVNKNNCYYVLNPSQDLKNTQKEFETFVKSFQNWDGVIGHSPFEQEIKNGLSNQDLYIYFGHGSGEQYIRNHHIRSLDRCAVTLLLGCSSGHLKNGGEFDPSGAALSYMIAGCPALVANLWDVTDKDIDRFSKALFKNWELNPNESKKGRGISLVQAVSKSRNECVLKYLIGSAPVVYGIPCYLT</sequence>
<dbReference type="PANTHER" id="PTHR12792:SF0">
    <property type="entry name" value="SEPARIN"/>
    <property type="match status" value="1"/>
</dbReference>
<gene>
    <name evidence="7" type="ORF">Glove_89g107</name>
</gene>
<evidence type="ECO:0000256" key="1">
    <source>
        <dbReference type="ARBA" id="ARBA00000451"/>
    </source>
</evidence>
<dbReference type="STRING" id="1348612.A0A397J5Q4"/>
<keyword evidence="4" id="KW-0159">Chromosome partition</keyword>
<evidence type="ECO:0000259" key="6">
    <source>
        <dbReference type="PROSITE" id="PS51700"/>
    </source>
</evidence>
<dbReference type="EC" id="3.4.22.49" evidence="2"/>
<dbReference type="Proteomes" id="UP000266861">
    <property type="component" value="Unassembled WGS sequence"/>
</dbReference>
<evidence type="ECO:0000313" key="7">
    <source>
        <dbReference type="EMBL" id="RHZ83649.1"/>
    </source>
</evidence>
<dbReference type="GO" id="GO:0006508">
    <property type="term" value="P:proteolysis"/>
    <property type="evidence" value="ECO:0007669"/>
    <property type="project" value="InterPro"/>
</dbReference>
<protein>
    <recommendedName>
        <fullName evidence="2">separase</fullName>
        <ecNumber evidence="2">3.4.22.49</ecNumber>
    </recommendedName>
</protein>
<dbReference type="GO" id="GO:0005634">
    <property type="term" value="C:nucleus"/>
    <property type="evidence" value="ECO:0007669"/>
    <property type="project" value="InterPro"/>
</dbReference>
<comment type="catalytic activity">
    <reaction evidence="1">
        <text>All bonds known to be hydrolyzed by this endopeptidase have arginine in P1 and an acidic residue in P4. P6 is often occupied by an acidic residue or by a hydroxy-amino-acid residue, the phosphorylation of which enhances cleavage.</text>
        <dbReference type="EC" id="3.4.22.49"/>
    </reaction>
</comment>
<dbReference type="InterPro" id="IPR011990">
    <property type="entry name" value="TPR-like_helical_dom_sf"/>
</dbReference>
<dbReference type="Gene3D" id="1.25.40.10">
    <property type="entry name" value="Tetratricopeptide repeat domain"/>
    <property type="match status" value="1"/>
</dbReference>
<dbReference type="PANTHER" id="PTHR12792">
    <property type="entry name" value="EXTRA SPINDLE POLES 1-RELATED"/>
    <property type="match status" value="1"/>
</dbReference>
<evidence type="ECO:0000256" key="5">
    <source>
        <dbReference type="SAM" id="MobiDB-lite"/>
    </source>
</evidence>
<dbReference type="EMBL" id="PQFF01000085">
    <property type="protein sequence ID" value="RHZ83649.1"/>
    <property type="molecule type" value="Genomic_DNA"/>
</dbReference>
<proteinExistence type="predicted"/>
<dbReference type="InterPro" id="IPR005314">
    <property type="entry name" value="Peptidase_C50"/>
</dbReference>
<evidence type="ECO:0000256" key="3">
    <source>
        <dbReference type="ARBA" id="ARBA00022801"/>
    </source>
</evidence>
<dbReference type="PROSITE" id="PS51700">
    <property type="entry name" value="SEPARIN"/>
    <property type="match status" value="1"/>
</dbReference>
<dbReference type="InterPro" id="IPR019734">
    <property type="entry name" value="TPR_rpt"/>
</dbReference>
<accession>A0A397J5Q4</accession>
<evidence type="ECO:0000313" key="8">
    <source>
        <dbReference type="Proteomes" id="UP000266861"/>
    </source>
</evidence>
<dbReference type="SMART" id="SM00028">
    <property type="entry name" value="TPR"/>
    <property type="match status" value="4"/>
</dbReference>
<name>A0A397J5Q4_9GLOM</name>
<feature type="domain" description="Peptidase C50" evidence="6">
    <location>
        <begin position="2163"/>
        <end position="2258"/>
    </location>
</feature>
<evidence type="ECO:0000256" key="4">
    <source>
        <dbReference type="ARBA" id="ARBA00022829"/>
    </source>
</evidence>
<feature type="compositionally biased region" description="Polar residues" evidence="5">
    <location>
        <begin position="48"/>
        <end position="63"/>
    </location>
</feature>
<keyword evidence="8" id="KW-1185">Reference proteome</keyword>
<keyword evidence="3" id="KW-0378">Hydrolase</keyword>
<feature type="region of interest" description="Disordered" evidence="5">
    <location>
        <begin position="44"/>
        <end position="63"/>
    </location>
</feature>
<dbReference type="Pfam" id="PF03568">
    <property type="entry name" value="Separin_C"/>
    <property type="match status" value="1"/>
</dbReference>
<feature type="region of interest" description="Disordered" evidence="5">
    <location>
        <begin position="1758"/>
        <end position="1781"/>
    </location>
</feature>
<dbReference type="InterPro" id="IPR030397">
    <property type="entry name" value="SEPARIN_core_dom"/>
</dbReference>
<dbReference type="OrthoDB" id="10255632at2759"/>
<comment type="caution">
    <text evidence="7">The sequence shown here is derived from an EMBL/GenBank/DDBJ whole genome shotgun (WGS) entry which is preliminary data.</text>
</comment>
<feature type="compositionally biased region" description="Low complexity" evidence="5">
    <location>
        <begin position="210"/>
        <end position="227"/>
    </location>
</feature>
<dbReference type="GO" id="GO:0004197">
    <property type="term" value="F:cysteine-type endopeptidase activity"/>
    <property type="evidence" value="ECO:0007669"/>
    <property type="project" value="InterPro"/>
</dbReference>
<dbReference type="SUPFAM" id="SSF48452">
    <property type="entry name" value="TPR-like"/>
    <property type="match status" value="1"/>
</dbReference>
<reference evidence="7 8" key="1">
    <citation type="submission" date="2018-08" db="EMBL/GenBank/DDBJ databases">
        <title>Genome and evolution of the arbuscular mycorrhizal fungus Diversispora epigaea (formerly Glomus versiforme) and its bacterial endosymbionts.</title>
        <authorList>
            <person name="Sun X."/>
            <person name="Fei Z."/>
            <person name="Harrison M."/>
        </authorList>
    </citation>
    <scope>NUCLEOTIDE SEQUENCE [LARGE SCALE GENOMIC DNA]</scope>
    <source>
        <strain evidence="7 8">IT104</strain>
    </source>
</reference>
<dbReference type="GO" id="GO:0072686">
    <property type="term" value="C:mitotic spindle"/>
    <property type="evidence" value="ECO:0007669"/>
    <property type="project" value="TreeGrafter"/>
</dbReference>
<dbReference type="GO" id="GO:0005737">
    <property type="term" value="C:cytoplasm"/>
    <property type="evidence" value="ECO:0007669"/>
    <property type="project" value="TreeGrafter"/>
</dbReference>
<dbReference type="GO" id="GO:0044732">
    <property type="term" value="C:mitotic spindle pole body"/>
    <property type="evidence" value="ECO:0007669"/>
    <property type="project" value="TreeGrafter"/>
</dbReference>
<organism evidence="7 8">
    <name type="scientific">Diversispora epigaea</name>
    <dbReference type="NCBI Taxonomy" id="1348612"/>
    <lineage>
        <taxon>Eukaryota</taxon>
        <taxon>Fungi</taxon>
        <taxon>Fungi incertae sedis</taxon>
        <taxon>Mucoromycota</taxon>
        <taxon>Glomeromycotina</taxon>
        <taxon>Glomeromycetes</taxon>
        <taxon>Diversisporales</taxon>
        <taxon>Diversisporaceae</taxon>
        <taxon>Diversispora</taxon>
    </lineage>
</organism>
<feature type="compositionally biased region" description="Basic and acidic residues" evidence="5">
    <location>
        <begin position="1766"/>
        <end position="1781"/>
    </location>
</feature>
<evidence type="ECO:0000256" key="2">
    <source>
        <dbReference type="ARBA" id="ARBA00012489"/>
    </source>
</evidence>